<feature type="transmembrane region" description="Helical" evidence="7">
    <location>
        <begin position="348"/>
        <end position="369"/>
    </location>
</feature>
<evidence type="ECO:0000313" key="8">
    <source>
        <dbReference type="EMBL" id="QHG89667.1"/>
    </source>
</evidence>
<feature type="transmembrane region" description="Helical" evidence="7">
    <location>
        <begin position="442"/>
        <end position="464"/>
    </location>
</feature>
<dbReference type="InterPro" id="IPR051461">
    <property type="entry name" value="UPF0750_membrane"/>
</dbReference>
<gene>
    <name evidence="8" type="ORF">EER00_02015</name>
</gene>
<feature type="region of interest" description="Disordered" evidence="6">
    <location>
        <begin position="1"/>
        <end position="96"/>
    </location>
</feature>
<comment type="subcellular location">
    <subcellularLocation>
        <location evidence="1">Cell membrane</location>
        <topology evidence="1">Multi-pass membrane protein</topology>
    </subcellularLocation>
</comment>
<feature type="compositionally biased region" description="Basic and acidic residues" evidence="6">
    <location>
        <begin position="114"/>
        <end position="126"/>
    </location>
</feature>
<dbReference type="KEGG" id="miw:EER00_02015"/>
<keyword evidence="5 7" id="KW-0472">Membrane</keyword>
<evidence type="ECO:0000256" key="2">
    <source>
        <dbReference type="ARBA" id="ARBA00022475"/>
    </source>
</evidence>
<feature type="transmembrane region" description="Helical" evidence="7">
    <location>
        <begin position="513"/>
        <end position="531"/>
    </location>
</feature>
<dbReference type="GO" id="GO:0005886">
    <property type="term" value="C:plasma membrane"/>
    <property type="evidence" value="ECO:0007669"/>
    <property type="project" value="UniProtKB-SubCell"/>
</dbReference>
<evidence type="ECO:0000256" key="4">
    <source>
        <dbReference type="ARBA" id="ARBA00022989"/>
    </source>
</evidence>
<feature type="compositionally biased region" description="Basic and acidic residues" evidence="6">
    <location>
        <begin position="1"/>
        <end position="46"/>
    </location>
</feature>
<reference evidence="9" key="1">
    <citation type="submission" date="2018-11" db="EMBL/GenBank/DDBJ databases">
        <title>The first complete genome sequence of Mycoplasma iowae strain 695.</title>
        <authorList>
            <person name="Ghanem M."/>
            <person name="El-Gazzar M."/>
        </authorList>
    </citation>
    <scope>NUCLEOTIDE SEQUENCE [LARGE SCALE GENOMIC DNA]</scope>
    <source>
        <strain evidence="9">695</strain>
    </source>
</reference>
<evidence type="ECO:0000256" key="5">
    <source>
        <dbReference type="ARBA" id="ARBA00023136"/>
    </source>
</evidence>
<keyword evidence="2" id="KW-1003">Cell membrane</keyword>
<evidence type="ECO:0000313" key="9">
    <source>
        <dbReference type="Proteomes" id="UP000464283"/>
    </source>
</evidence>
<evidence type="ECO:0000256" key="1">
    <source>
        <dbReference type="ARBA" id="ARBA00004651"/>
    </source>
</evidence>
<feature type="compositionally biased region" description="Basic and acidic residues" evidence="6">
    <location>
        <begin position="135"/>
        <end position="164"/>
    </location>
</feature>
<feature type="region of interest" description="Disordered" evidence="6">
    <location>
        <begin position="114"/>
        <end position="164"/>
    </location>
</feature>
<evidence type="ECO:0000256" key="3">
    <source>
        <dbReference type="ARBA" id="ARBA00022692"/>
    </source>
</evidence>
<sequence length="623" mass="70413">MKEKNNDKNENQDDVSSKESKQKNNSKKDDNSSSKDKEKTTKKALEDNSNDDLVHQSNNENEQLDNKEKQENSNQEEVNNDANADNSNLTKEEKEALELEKLQSQLKEINVHELIKKEEEKSKQEATDVISKTQNQEKIETLDNENNKEDKKVKSESDELKTPEEKGEIEIQVLSSKELEIQQNINVIKQELKANKTFKERFKDLFKSKSLKQKEEELITKKAIKAQQRSKSKKEVKFILTQFKSTIGWFSVFYSRSDMKWRILIAFLVGLLMSFVSIVMIQNTGVIISGMSGIFQGIARITKTAVLKGNLLNGDSAEVLYTSMFYGFYLVVSIPLIIFSYFKIGKNFTILSSIPVVVSTVVPLLINLIPGTKELFVFGDTRPEVIKISGSSLDAVNGELYEFGVQMLTFQSHTINGTYITDGSKFWFMFMYTAGAGLLNGLAYSMALAVGGSTGGLDFVSFYYSYKKNKSIGKMLLFFNMGSVLLTSVVGAYIPAIIADGNAGYERFFSQNLVSGIIYSILVALVINLLFPKDKAVKITIYSEKAHKIRDYLYSKNFNHSLTINTTTGGYSMTEKKNIEIICMFIEIPKILREIRYCDIDTLVTITLLKGIEGKLRIENSIN</sequence>
<accession>A0A6P1LBT2</accession>
<keyword evidence="4 7" id="KW-1133">Transmembrane helix</keyword>
<feature type="transmembrane region" description="Helical" evidence="7">
    <location>
        <begin position="263"/>
        <end position="281"/>
    </location>
</feature>
<dbReference type="Gene3D" id="3.30.70.120">
    <property type="match status" value="1"/>
</dbReference>
<dbReference type="RefSeq" id="WP_129692655.1">
    <property type="nucleotide sequence ID" value="NZ_CP033512.2"/>
</dbReference>
<dbReference type="PANTHER" id="PTHR33545:SF5">
    <property type="entry name" value="UPF0750 MEMBRANE PROTEIN YITT"/>
    <property type="match status" value="1"/>
</dbReference>
<feature type="transmembrane region" description="Helical" evidence="7">
    <location>
        <begin position="476"/>
        <end position="498"/>
    </location>
</feature>
<evidence type="ECO:0000256" key="7">
    <source>
        <dbReference type="SAM" id="Phobius"/>
    </source>
</evidence>
<keyword evidence="3 7" id="KW-0812">Transmembrane</keyword>
<name>A0A6P1LBT2_MALIO</name>
<dbReference type="PANTHER" id="PTHR33545">
    <property type="entry name" value="UPF0750 MEMBRANE PROTEIN YITT-RELATED"/>
    <property type="match status" value="1"/>
</dbReference>
<dbReference type="EMBL" id="CP033512">
    <property type="protein sequence ID" value="QHG89667.1"/>
    <property type="molecule type" value="Genomic_DNA"/>
</dbReference>
<feature type="transmembrane region" description="Helical" evidence="7">
    <location>
        <begin position="319"/>
        <end position="341"/>
    </location>
</feature>
<proteinExistence type="predicted"/>
<evidence type="ECO:0000256" key="6">
    <source>
        <dbReference type="SAM" id="MobiDB-lite"/>
    </source>
</evidence>
<dbReference type="InterPro" id="IPR015867">
    <property type="entry name" value="N-reg_PII/ATP_PRibTrfase_C"/>
</dbReference>
<dbReference type="InterPro" id="IPR003740">
    <property type="entry name" value="YitT"/>
</dbReference>
<dbReference type="GeneID" id="96866955"/>
<protein>
    <submittedName>
        <fullName evidence="8">YitT family protein</fullName>
    </submittedName>
</protein>
<organism evidence="8 9">
    <name type="scientific">Malacoplasma iowae 695</name>
    <dbReference type="NCBI Taxonomy" id="1048830"/>
    <lineage>
        <taxon>Bacteria</taxon>
        <taxon>Bacillati</taxon>
        <taxon>Mycoplasmatota</taxon>
        <taxon>Mycoplasmoidales</taxon>
        <taxon>Mycoplasmoidaceae</taxon>
        <taxon>Malacoplasma</taxon>
    </lineage>
</organism>
<dbReference type="Pfam" id="PF02588">
    <property type="entry name" value="YitT_membrane"/>
    <property type="match status" value="1"/>
</dbReference>
<dbReference type="Proteomes" id="UP000464283">
    <property type="component" value="Chromosome"/>
</dbReference>
<dbReference type="AlphaFoldDB" id="A0A6P1LBT2"/>